<dbReference type="FunFam" id="3.20.20.70:FF:000151">
    <property type="entry name" value="Tryptophan synthase"/>
    <property type="match status" value="1"/>
</dbReference>
<dbReference type="InterPro" id="IPR013785">
    <property type="entry name" value="Aldolase_TIM"/>
</dbReference>
<dbReference type="InterPro" id="IPR011060">
    <property type="entry name" value="RibuloseP-bd_barrel"/>
</dbReference>
<comment type="caution">
    <text evidence="17">The sequence shown here is derived from an EMBL/GenBank/DDBJ whole genome shotgun (WGS) entry which is preliminary data.</text>
</comment>
<evidence type="ECO:0000256" key="1">
    <source>
        <dbReference type="ARBA" id="ARBA00001933"/>
    </source>
</evidence>
<keyword evidence="9 13" id="KW-0663">Pyridoxal phosphate</keyword>
<dbReference type="EMBL" id="JAODAN010000018">
    <property type="protein sequence ID" value="KAK1920555.1"/>
    <property type="molecule type" value="Genomic_DNA"/>
</dbReference>
<dbReference type="InterPro" id="IPR002028">
    <property type="entry name" value="Trp_synthase_suA"/>
</dbReference>
<dbReference type="InterPro" id="IPR001926">
    <property type="entry name" value="TrpB-like_PALP"/>
</dbReference>
<dbReference type="PANTHER" id="PTHR48077:SF3">
    <property type="entry name" value="TRYPTOPHAN SYNTHASE"/>
    <property type="match status" value="1"/>
</dbReference>
<dbReference type="InterPro" id="IPR006653">
    <property type="entry name" value="Trp_synth_b_CS"/>
</dbReference>
<dbReference type="PANTHER" id="PTHR48077">
    <property type="entry name" value="TRYPTOPHAN SYNTHASE-RELATED"/>
    <property type="match status" value="1"/>
</dbReference>
<dbReference type="GO" id="GO:0004834">
    <property type="term" value="F:tryptophan synthase activity"/>
    <property type="evidence" value="ECO:0007669"/>
    <property type="project" value="UniProtKB-EC"/>
</dbReference>
<evidence type="ECO:0000259" key="15">
    <source>
        <dbReference type="Pfam" id="PF00291"/>
    </source>
</evidence>
<dbReference type="AlphaFoldDB" id="A0AAD9CWW9"/>
<keyword evidence="11 13" id="KW-0456">Lyase</keyword>
<protein>
    <recommendedName>
        <fullName evidence="6 13">Tryptophan synthase</fullName>
        <ecNumber evidence="5 13">4.2.1.20</ecNumber>
    </recommendedName>
</protein>
<dbReference type="NCBIfam" id="TIGR00262">
    <property type="entry name" value="trpA"/>
    <property type="match status" value="1"/>
</dbReference>
<comment type="similarity">
    <text evidence="4">In the N-terminal section; belongs to the TrpA family.</text>
</comment>
<dbReference type="EC" id="4.2.1.20" evidence="5 13"/>
<dbReference type="CDD" id="cd06446">
    <property type="entry name" value="Trp-synth_B"/>
    <property type="match status" value="1"/>
</dbReference>
<comment type="catalytic activity">
    <reaction evidence="12 13">
        <text>(1S,2R)-1-C-(indol-3-yl)glycerol 3-phosphate + L-serine = D-glyceraldehyde 3-phosphate + L-tryptophan + H2O</text>
        <dbReference type="Rhea" id="RHEA:10532"/>
        <dbReference type="ChEBI" id="CHEBI:15377"/>
        <dbReference type="ChEBI" id="CHEBI:33384"/>
        <dbReference type="ChEBI" id="CHEBI:57912"/>
        <dbReference type="ChEBI" id="CHEBI:58866"/>
        <dbReference type="ChEBI" id="CHEBI:59776"/>
        <dbReference type="EC" id="4.2.1.20"/>
    </reaction>
</comment>
<evidence type="ECO:0000313" key="18">
    <source>
        <dbReference type="Proteomes" id="UP001182556"/>
    </source>
</evidence>
<proteinExistence type="inferred from homology"/>
<dbReference type="SUPFAM" id="SSF51366">
    <property type="entry name" value="Ribulose-phoshate binding barrel"/>
    <property type="match status" value="1"/>
</dbReference>
<dbReference type="FunFam" id="3.40.50.1100:FF:000001">
    <property type="entry name" value="Tryptophan synthase beta chain"/>
    <property type="match status" value="1"/>
</dbReference>
<evidence type="ECO:0000256" key="4">
    <source>
        <dbReference type="ARBA" id="ARBA00006095"/>
    </source>
</evidence>
<dbReference type="PROSITE" id="PS00168">
    <property type="entry name" value="TRP_SYNTHASE_BETA"/>
    <property type="match status" value="1"/>
</dbReference>
<accession>A0AAD9CWW9</accession>
<organism evidence="17 18">
    <name type="scientific">Papiliotrema laurentii</name>
    <name type="common">Cryptococcus laurentii</name>
    <dbReference type="NCBI Taxonomy" id="5418"/>
    <lineage>
        <taxon>Eukaryota</taxon>
        <taxon>Fungi</taxon>
        <taxon>Dikarya</taxon>
        <taxon>Basidiomycota</taxon>
        <taxon>Agaricomycotina</taxon>
        <taxon>Tremellomycetes</taxon>
        <taxon>Tremellales</taxon>
        <taxon>Rhynchogastremaceae</taxon>
        <taxon>Papiliotrema</taxon>
    </lineage>
</organism>
<dbReference type="InterPro" id="IPR023026">
    <property type="entry name" value="Trp_synth_beta/beta-like"/>
</dbReference>
<feature type="domain" description="Tryptophan synthase beta chain-like PALP" evidence="15">
    <location>
        <begin position="360"/>
        <end position="683"/>
    </location>
</feature>
<comment type="pathway">
    <text evidence="2 13">Amino-acid biosynthesis; L-tryptophan biosynthesis; L-tryptophan from chorismate: step 5/5.</text>
</comment>
<dbReference type="Pfam" id="PF00291">
    <property type="entry name" value="PALP"/>
    <property type="match status" value="1"/>
</dbReference>
<evidence type="ECO:0000313" key="17">
    <source>
        <dbReference type="EMBL" id="KAK1923047.1"/>
    </source>
</evidence>
<dbReference type="Gene3D" id="3.40.50.1100">
    <property type="match status" value="2"/>
</dbReference>
<dbReference type="EMBL" id="JAODAN010000007">
    <property type="protein sequence ID" value="KAK1923047.1"/>
    <property type="molecule type" value="Genomic_DNA"/>
</dbReference>
<evidence type="ECO:0000256" key="7">
    <source>
        <dbReference type="ARBA" id="ARBA00022605"/>
    </source>
</evidence>
<keyword evidence="18" id="KW-1185">Reference proteome</keyword>
<dbReference type="FunFam" id="3.40.50.1100:FF:000004">
    <property type="entry name" value="Tryptophan synthase beta chain"/>
    <property type="match status" value="1"/>
</dbReference>
<comment type="cofactor">
    <cofactor evidence="1 13">
        <name>pyridoxal 5'-phosphate</name>
        <dbReference type="ChEBI" id="CHEBI:597326"/>
    </cofactor>
</comment>
<evidence type="ECO:0000256" key="2">
    <source>
        <dbReference type="ARBA" id="ARBA00004733"/>
    </source>
</evidence>
<dbReference type="InterPro" id="IPR006654">
    <property type="entry name" value="Trp_synth_beta"/>
</dbReference>
<dbReference type="Pfam" id="PF00290">
    <property type="entry name" value="Trp_syntA"/>
    <property type="match status" value="1"/>
</dbReference>
<keyword evidence="8 13" id="KW-0822">Tryptophan biosynthesis</keyword>
<evidence type="ECO:0000256" key="13">
    <source>
        <dbReference type="RuleBase" id="RU003663"/>
    </source>
</evidence>
<dbReference type="InterPro" id="IPR036052">
    <property type="entry name" value="TrpB-like_PALP_sf"/>
</dbReference>
<dbReference type="Proteomes" id="UP001182556">
    <property type="component" value="Unassembled WGS sequence"/>
</dbReference>
<dbReference type="CDD" id="cd04724">
    <property type="entry name" value="Tryptophan_synthase_alpha"/>
    <property type="match status" value="1"/>
</dbReference>
<sequence length="711" mass="76663">MAELLKKVFADKKAQDEAVFVTFLTAGFPTADSTVPLMLALEAGGADVIELGIPFSDPIADGPVIQRANTMAIENDVHYVDCLRYIREARAQGLKAPVLLMGYYNPLIAYGEEKAVQDARDAGANGYIMVDLPPEEALRFRDICTSTGMSYVPLIAPSTSIDRVKFLTGIADSFIYVVSKMGVTGSSAGTAMSAGLPELLARIRTFTTAPLAVGFGIDNRTHFDFVTSGGADGVVVGSKIIKVVLEAHQAQEDAPKALEAYCREISLKGQEKKPLGRLNKDKDGEAPAPLPIPPTQPEAKEEMKVTSAGKLPSRFGLFGGAYVPEALVDCLAELEAAYVEASNDPAFWKEFEDMFGYMNRPSELYLAERLTEEMGGAKIWLKREDLNHTGSHKINNAVGQILLAKRLGKKRIIAETGAGQHGVATATVCARFGLECVIYMGAEDVRRQELNVFRIRMLGATVVPVTSGTQTLKDAVNEAMREWVTRLDSTHYLIGSAIGPHPFPTIVRDFQRVIGREIKSQLAEKAGKLPDAVVACVGGGSNAIGTFYDFIEDPTVRLIGVEAGGHGVDTEAHSATLTKGVIGVVHGASSYIIQSKTGQLTPTHSISAGLDYNSVGPEHSHLKYTGRAEYVVADDEQCLRAFRMVTQLEGIIPALESSHGLWGGMQLAKTLPKDKDVVICLSGNGSKDVAEVLLTLKDKKWADKLDWHVAQ</sequence>
<comment type="similarity">
    <text evidence="3">In the C-terminal section; belongs to the TrpB family.</text>
</comment>
<dbReference type="HAMAP" id="MF_00131">
    <property type="entry name" value="Trp_synth_alpha"/>
    <property type="match status" value="1"/>
</dbReference>
<evidence type="ECO:0000256" key="8">
    <source>
        <dbReference type="ARBA" id="ARBA00022822"/>
    </source>
</evidence>
<evidence type="ECO:0000256" key="10">
    <source>
        <dbReference type="ARBA" id="ARBA00023141"/>
    </source>
</evidence>
<keyword evidence="7 13" id="KW-0028">Amino-acid biosynthesis</keyword>
<evidence type="ECO:0000256" key="14">
    <source>
        <dbReference type="SAM" id="MobiDB-lite"/>
    </source>
</evidence>
<dbReference type="GO" id="GO:0005737">
    <property type="term" value="C:cytoplasm"/>
    <property type="evidence" value="ECO:0007669"/>
    <property type="project" value="TreeGrafter"/>
</dbReference>
<evidence type="ECO:0000313" key="16">
    <source>
        <dbReference type="EMBL" id="KAK1920555.1"/>
    </source>
</evidence>
<gene>
    <name evidence="16" type="ORF">DB88DRAFT_458870</name>
    <name evidence="17" type="ORF">DB88DRAFT_541238</name>
</gene>
<evidence type="ECO:0000256" key="11">
    <source>
        <dbReference type="ARBA" id="ARBA00023239"/>
    </source>
</evidence>
<dbReference type="NCBIfam" id="TIGR00263">
    <property type="entry name" value="trpB"/>
    <property type="match status" value="1"/>
</dbReference>
<evidence type="ECO:0000256" key="3">
    <source>
        <dbReference type="ARBA" id="ARBA00005761"/>
    </source>
</evidence>
<dbReference type="InterPro" id="IPR018204">
    <property type="entry name" value="Trp_synthase_alpha_AS"/>
</dbReference>
<dbReference type="PROSITE" id="PS00167">
    <property type="entry name" value="TRP_SYNTHASE_ALPHA"/>
    <property type="match status" value="1"/>
</dbReference>
<dbReference type="SUPFAM" id="SSF53686">
    <property type="entry name" value="Tryptophan synthase beta subunit-like PLP-dependent enzymes"/>
    <property type="match status" value="1"/>
</dbReference>
<dbReference type="Gene3D" id="3.20.20.70">
    <property type="entry name" value="Aldolase class I"/>
    <property type="match status" value="1"/>
</dbReference>
<evidence type="ECO:0000256" key="6">
    <source>
        <dbReference type="ARBA" id="ARBA00018724"/>
    </source>
</evidence>
<dbReference type="HAMAP" id="MF_00133">
    <property type="entry name" value="Trp_synth_beta"/>
    <property type="match status" value="1"/>
</dbReference>
<feature type="region of interest" description="Disordered" evidence="14">
    <location>
        <begin position="273"/>
        <end position="300"/>
    </location>
</feature>
<reference evidence="17" key="1">
    <citation type="submission" date="2023-02" db="EMBL/GenBank/DDBJ databases">
        <title>Identification and recombinant expression of a fungal hydrolase from Papiliotrema laurentii that hydrolyzes apple cutin and clears colloidal polyester polyurethane.</title>
        <authorList>
            <consortium name="DOE Joint Genome Institute"/>
            <person name="Roman V.A."/>
            <person name="Bojanowski C."/>
            <person name="Crable B.R."/>
            <person name="Wagner D.N."/>
            <person name="Hung C.S."/>
            <person name="Nadeau L.J."/>
            <person name="Schratz L."/>
            <person name="Haridas S."/>
            <person name="Pangilinan J."/>
            <person name="Lipzen A."/>
            <person name="Na H."/>
            <person name="Yan M."/>
            <person name="Ng V."/>
            <person name="Grigoriev I.V."/>
            <person name="Spatafora J.W."/>
            <person name="Barlow D."/>
            <person name="Biffinger J."/>
            <person name="Kelley-Loughnane N."/>
            <person name="Varaljay V.A."/>
            <person name="Crookes-Goodson W.J."/>
        </authorList>
    </citation>
    <scope>NUCLEOTIDE SEQUENCE</scope>
    <source>
        <strain evidence="17">5307AH</strain>
    </source>
</reference>
<evidence type="ECO:0000256" key="9">
    <source>
        <dbReference type="ARBA" id="ARBA00022898"/>
    </source>
</evidence>
<feature type="compositionally biased region" description="Basic and acidic residues" evidence="14">
    <location>
        <begin position="273"/>
        <end position="285"/>
    </location>
</feature>
<keyword evidence="10 13" id="KW-0057">Aromatic amino acid biosynthesis</keyword>
<evidence type="ECO:0000256" key="12">
    <source>
        <dbReference type="ARBA" id="ARBA00049047"/>
    </source>
</evidence>
<name>A0AAD9CWW9_PAPLA</name>
<evidence type="ECO:0000256" key="5">
    <source>
        <dbReference type="ARBA" id="ARBA00012043"/>
    </source>
</evidence>